<dbReference type="InterPro" id="IPR000433">
    <property type="entry name" value="Znf_ZZ"/>
</dbReference>
<dbReference type="GO" id="GO:0005080">
    <property type="term" value="F:protein kinase C binding"/>
    <property type="evidence" value="ECO:0007669"/>
    <property type="project" value="TreeGrafter"/>
</dbReference>
<evidence type="ECO:0000256" key="3">
    <source>
        <dbReference type="ARBA" id="ARBA00022490"/>
    </source>
</evidence>
<keyword evidence="13" id="KW-1185">Reference proteome</keyword>
<keyword evidence="6" id="KW-0862">Zinc</keyword>
<dbReference type="Pfam" id="PF00564">
    <property type="entry name" value="PB1"/>
    <property type="match status" value="1"/>
</dbReference>
<dbReference type="InterPro" id="IPR000270">
    <property type="entry name" value="PB1_dom"/>
</dbReference>
<accession>A0A9W9ZNQ2</accession>
<proteinExistence type="predicted"/>
<feature type="region of interest" description="Disordered" evidence="9">
    <location>
        <begin position="176"/>
        <end position="210"/>
    </location>
</feature>
<evidence type="ECO:0000256" key="2">
    <source>
        <dbReference type="ARBA" id="ARBA00004496"/>
    </source>
</evidence>
<dbReference type="GO" id="GO:0005634">
    <property type="term" value="C:nucleus"/>
    <property type="evidence" value="ECO:0007669"/>
    <property type="project" value="UniProtKB-SubCell"/>
</dbReference>
<feature type="region of interest" description="Disordered" evidence="9">
    <location>
        <begin position="230"/>
        <end position="264"/>
    </location>
</feature>
<feature type="region of interest" description="Disordered" evidence="9">
    <location>
        <begin position="307"/>
        <end position="339"/>
    </location>
</feature>
<dbReference type="Gene3D" id="3.10.20.90">
    <property type="entry name" value="Phosphatidylinositol 3-kinase Catalytic Subunit, Chain A, domain 1"/>
    <property type="match status" value="1"/>
</dbReference>
<dbReference type="SUPFAM" id="SSF46934">
    <property type="entry name" value="UBA-like"/>
    <property type="match status" value="1"/>
</dbReference>
<dbReference type="PANTHER" id="PTHR15090:SF0">
    <property type="entry name" value="SEQUESTOSOME-1"/>
    <property type="match status" value="1"/>
</dbReference>
<dbReference type="SUPFAM" id="SSF54277">
    <property type="entry name" value="CAD &amp; PB1 domains"/>
    <property type="match status" value="1"/>
</dbReference>
<dbReference type="InterPro" id="IPR053793">
    <property type="entry name" value="PB1-like"/>
</dbReference>
<evidence type="ECO:0000256" key="4">
    <source>
        <dbReference type="ARBA" id="ARBA00022723"/>
    </source>
</evidence>
<name>A0A9W9ZNQ2_9CNID</name>
<dbReference type="GO" id="GO:0008270">
    <property type="term" value="F:zinc ion binding"/>
    <property type="evidence" value="ECO:0007669"/>
    <property type="project" value="UniProtKB-KW"/>
</dbReference>
<dbReference type="CDD" id="cd02340">
    <property type="entry name" value="ZZ_NBR1_like"/>
    <property type="match status" value="1"/>
</dbReference>
<dbReference type="InterPro" id="IPR052260">
    <property type="entry name" value="Autophagy_Rcpt_SigReg"/>
</dbReference>
<dbReference type="SUPFAM" id="SSF57850">
    <property type="entry name" value="RING/U-box"/>
    <property type="match status" value="1"/>
</dbReference>
<dbReference type="GO" id="GO:0000423">
    <property type="term" value="P:mitophagy"/>
    <property type="evidence" value="ECO:0007669"/>
    <property type="project" value="TreeGrafter"/>
</dbReference>
<evidence type="ECO:0000256" key="5">
    <source>
        <dbReference type="ARBA" id="ARBA00022771"/>
    </source>
</evidence>
<keyword evidence="7" id="KW-0539">Nucleus</keyword>
<evidence type="ECO:0000259" key="11">
    <source>
        <dbReference type="PROSITE" id="PS51745"/>
    </source>
</evidence>
<gene>
    <name evidence="12" type="primary">SQSTM1</name>
    <name evidence="12" type="ORF">OS493_017446</name>
</gene>
<dbReference type="GO" id="GO:0007032">
    <property type="term" value="P:endosome organization"/>
    <property type="evidence" value="ECO:0007669"/>
    <property type="project" value="TreeGrafter"/>
</dbReference>
<dbReference type="Gene3D" id="3.30.60.90">
    <property type="match status" value="1"/>
</dbReference>
<dbReference type="PROSITE" id="PS51745">
    <property type="entry name" value="PB1"/>
    <property type="match status" value="1"/>
</dbReference>
<dbReference type="InterPro" id="IPR009060">
    <property type="entry name" value="UBA-like_sf"/>
</dbReference>
<dbReference type="OrthoDB" id="5977200at2759"/>
<dbReference type="InterPro" id="IPR043145">
    <property type="entry name" value="Znf_ZZ_sf"/>
</dbReference>
<dbReference type="FunFam" id="3.10.20.90:FF:000320">
    <property type="entry name" value="Predicted protein"/>
    <property type="match status" value="1"/>
</dbReference>
<comment type="caution">
    <text evidence="12">The sequence shown here is derived from an EMBL/GenBank/DDBJ whole genome shotgun (WGS) entry which is preliminary data.</text>
</comment>
<dbReference type="GO" id="GO:0035973">
    <property type="term" value="P:aggrephagy"/>
    <property type="evidence" value="ECO:0007669"/>
    <property type="project" value="TreeGrafter"/>
</dbReference>
<dbReference type="InterPro" id="IPR033741">
    <property type="entry name" value="SQSTM_UBA"/>
</dbReference>
<dbReference type="CDD" id="cd14320">
    <property type="entry name" value="UBA_SQSTM"/>
    <property type="match status" value="1"/>
</dbReference>
<dbReference type="Pfam" id="PF16577">
    <property type="entry name" value="UBA_5"/>
    <property type="match status" value="1"/>
</dbReference>
<keyword evidence="5 8" id="KW-0863">Zinc-finger</keyword>
<dbReference type="GO" id="GO:0070530">
    <property type="term" value="F:K63-linked polyubiquitin modification-dependent protein binding"/>
    <property type="evidence" value="ECO:0007669"/>
    <property type="project" value="TreeGrafter"/>
</dbReference>
<dbReference type="SMART" id="SM00666">
    <property type="entry name" value="PB1"/>
    <property type="match status" value="1"/>
</dbReference>
<dbReference type="PANTHER" id="PTHR15090">
    <property type="entry name" value="SEQUESTOSOME 1-RELATED"/>
    <property type="match status" value="1"/>
</dbReference>
<comment type="subcellular location">
    <subcellularLocation>
        <location evidence="2">Cytoplasm</location>
    </subcellularLocation>
    <subcellularLocation>
        <location evidence="1">Nucleus</location>
    </subcellularLocation>
</comment>
<feature type="domain" description="PB1" evidence="11">
    <location>
        <begin position="2"/>
        <end position="89"/>
    </location>
</feature>
<dbReference type="FunFam" id="3.30.60.90:FF:000016">
    <property type="entry name" value="Refractory to sigma P"/>
    <property type="match status" value="1"/>
</dbReference>
<dbReference type="GO" id="GO:0044753">
    <property type="term" value="C:amphisome"/>
    <property type="evidence" value="ECO:0007669"/>
    <property type="project" value="TreeGrafter"/>
</dbReference>
<reference evidence="12" key="1">
    <citation type="submission" date="2023-01" db="EMBL/GenBank/DDBJ databases">
        <title>Genome assembly of the deep-sea coral Lophelia pertusa.</title>
        <authorList>
            <person name="Herrera S."/>
            <person name="Cordes E."/>
        </authorList>
    </citation>
    <scope>NUCLEOTIDE SEQUENCE</scope>
    <source>
        <strain evidence="12">USNM1676648</strain>
        <tissue evidence="12">Polyp</tissue>
    </source>
</reference>
<sequence length="430" mass="46649">MALSVKAYFNPDTNKQEIRRFAIDEGASANYTYLRQKIEQVFPAVRGKIFKLFWKDVDNEMITFSSDEELVEALGSFNGDVFRVYVKVDEKDATFDAGETADPDQAGTAHPGVVCDSCDKNIFGIRFKCVVCPNYDLCMTCETQGVHKEHEMLRIATPRTADNNWFHGFNPFAFGHPPPPHHPPHGPPSHPHPHGVPPHHPPHGFPPHVIPPIQIDFGRGFGPWGRGCGRKGGRGRCGRGSGRCNNGGKKCDRHTEANSGEVPAGEVPVGPPFLHAVGESIASFLGPFGVEVHTYASNEPDCCQGKCQDGDGTESSATAQASASGESTGPPANDVTEESAPETVNVETSENIMDVQAPEEFVLVDENTENGEATGTVDDEVDPTDPLEEAIAKMRAMGFEDDSGWLKQLITAKGFDLNKVLDAIQFEGNH</sequence>
<dbReference type="GO" id="GO:0016235">
    <property type="term" value="C:aggresome"/>
    <property type="evidence" value="ECO:0007669"/>
    <property type="project" value="TreeGrafter"/>
</dbReference>
<dbReference type="PROSITE" id="PS01357">
    <property type="entry name" value="ZF_ZZ_1"/>
    <property type="match status" value="1"/>
</dbReference>
<protein>
    <submittedName>
        <fullName evidence="12">Sequestosome-1</fullName>
    </submittedName>
</protein>
<keyword evidence="4" id="KW-0479">Metal-binding</keyword>
<dbReference type="CDD" id="cd06402">
    <property type="entry name" value="PB1_p62"/>
    <property type="match status" value="1"/>
</dbReference>
<evidence type="ECO:0000259" key="10">
    <source>
        <dbReference type="PROSITE" id="PS50135"/>
    </source>
</evidence>
<keyword evidence="3" id="KW-0963">Cytoplasm</keyword>
<dbReference type="AlphaFoldDB" id="A0A9W9ZNQ2"/>
<dbReference type="PROSITE" id="PS50135">
    <property type="entry name" value="ZF_ZZ_2"/>
    <property type="match status" value="1"/>
</dbReference>
<evidence type="ECO:0000256" key="6">
    <source>
        <dbReference type="ARBA" id="ARBA00022833"/>
    </source>
</evidence>
<feature type="compositionally biased region" description="Low complexity" evidence="9">
    <location>
        <begin position="313"/>
        <end position="329"/>
    </location>
</feature>
<evidence type="ECO:0000313" key="12">
    <source>
        <dbReference type="EMBL" id="KAJ7385081.1"/>
    </source>
</evidence>
<evidence type="ECO:0000313" key="13">
    <source>
        <dbReference type="Proteomes" id="UP001163046"/>
    </source>
</evidence>
<dbReference type="Pfam" id="PF00569">
    <property type="entry name" value="ZZ"/>
    <property type="match status" value="1"/>
</dbReference>
<dbReference type="InterPro" id="IPR034866">
    <property type="entry name" value="PB1_p62"/>
</dbReference>
<organism evidence="12 13">
    <name type="scientific">Desmophyllum pertusum</name>
    <dbReference type="NCBI Taxonomy" id="174260"/>
    <lineage>
        <taxon>Eukaryota</taxon>
        <taxon>Metazoa</taxon>
        <taxon>Cnidaria</taxon>
        <taxon>Anthozoa</taxon>
        <taxon>Hexacorallia</taxon>
        <taxon>Scleractinia</taxon>
        <taxon>Caryophylliina</taxon>
        <taxon>Caryophylliidae</taxon>
        <taxon>Desmophyllum</taxon>
    </lineage>
</organism>
<evidence type="ECO:0000256" key="8">
    <source>
        <dbReference type="PROSITE-ProRule" id="PRU00228"/>
    </source>
</evidence>
<feature type="domain" description="ZZ-type" evidence="10">
    <location>
        <begin position="110"/>
        <end position="160"/>
    </location>
</feature>
<dbReference type="SMART" id="SM00291">
    <property type="entry name" value="ZnF_ZZ"/>
    <property type="match status" value="1"/>
</dbReference>
<dbReference type="Gene3D" id="1.10.8.10">
    <property type="entry name" value="DNA helicase RuvA subunit, C-terminal domain"/>
    <property type="match status" value="1"/>
</dbReference>
<dbReference type="EMBL" id="MU825882">
    <property type="protein sequence ID" value="KAJ7385081.1"/>
    <property type="molecule type" value="Genomic_DNA"/>
</dbReference>
<evidence type="ECO:0000256" key="9">
    <source>
        <dbReference type="SAM" id="MobiDB-lite"/>
    </source>
</evidence>
<dbReference type="Proteomes" id="UP001163046">
    <property type="component" value="Unassembled WGS sequence"/>
</dbReference>
<evidence type="ECO:0000256" key="1">
    <source>
        <dbReference type="ARBA" id="ARBA00004123"/>
    </source>
</evidence>
<evidence type="ECO:0000256" key="7">
    <source>
        <dbReference type="ARBA" id="ARBA00023242"/>
    </source>
</evidence>